<feature type="signal peptide" evidence="1">
    <location>
        <begin position="1"/>
        <end position="25"/>
    </location>
</feature>
<accession>A0A7V8U8S1</accession>
<sequence>MVSSLFSRPLVGAAALGALATPAHAQTLSDKDGYDSLLSCAAFFSAAAAVTEDDKKTSGEATELATAFMTGAVLLAPGGDSAKAEKALEEQAQIFAVAMVADDKAMAKDLEGLADNCGTLGEQYLPEVLARAGE</sequence>
<comment type="caution">
    <text evidence="2">The sequence shown here is derived from an EMBL/GenBank/DDBJ whole genome shotgun (WGS) entry which is preliminary data.</text>
</comment>
<dbReference type="AlphaFoldDB" id="A0A7V8U8S1"/>
<proteinExistence type="predicted"/>
<organism evidence="2 3">
    <name type="scientific">Sphingomonas ursincola</name>
    <dbReference type="NCBI Taxonomy" id="56361"/>
    <lineage>
        <taxon>Bacteria</taxon>
        <taxon>Pseudomonadati</taxon>
        <taxon>Pseudomonadota</taxon>
        <taxon>Alphaproteobacteria</taxon>
        <taxon>Sphingomonadales</taxon>
        <taxon>Sphingomonadaceae</taxon>
        <taxon>Sphingomonas</taxon>
    </lineage>
</organism>
<keyword evidence="3" id="KW-1185">Reference proteome</keyword>
<feature type="chain" id="PRO_5030986070" evidence="1">
    <location>
        <begin position="26"/>
        <end position="134"/>
    </location>
</feature>
<protein>
    <submittedName>
        <fullName evidence="2">Uncharacterized protein</fullName>
    </submittedName>
</protein>
<evidence type="ECO:0000313" key="2">
    <source>
        <dbReference type="EMBL" id="MBA1374333.1"/>
    </source>
</evidence>
<gene>
    <name evidence="2" type="ORF">FG486_08275</name>
</gene>
<dbReference type="RefSeq" id="WP_181267199.1">
    <property type="nucleotide sequence ID" value="NZ_BAAAGB010000001.1"/>
</dbReference>
<evidence type="ECO:0000256" key="1">
    <source>
        <dbReference type="SAM" id="SignalP"/>
    </source>
</evidence>
<dbReference type="EMBL" id="VDES01000002">
    <property type="protein sequence ID" value="MBA1374333.1"/>
    <property type="molecule type" value="Genomic_DNA"/>
</dbReference>
<dbReference type="Proteomes" id="UP000589292">
    <property type="component" value="Unassembled WGS sequence"/>
</dbReference>
<evidence type="ECO:0000313" key="3">
    <source>
        <dbReference type="Proteomes" id="UP000589292"/>
    </source>
</evidence>
<name>A0A7V8U8S1_9SPHN</name>
<reference evidence="2 3" key="1">
    <citation type="journal article" date="1994" name="Int. J. Syst. Bacteriol.">
        <title>Phylogenetic positions of novel aerobic, bacteriochlorophyll a-containing bacteria and description of Roseococcus thiosulfatophilus gen. nov., sp. nov., Erythromicrobium ramosum gen. nov., sp. nov., and Erythrobacter litoralis sp. nov.</title>
        <authorList>
            <person name="Yurkov V."/>
            <person name="Stackebrandt E."/>
            <person name="Holmes A."/>
            <person name="Fuerst J.A."/>
            <person name="Hugenholtz P."/>
            <person name="Golecki J."/>
            <person name="Gad'on N."/>
            <person name="Gorlenko V.M."/>
            <person name="Kompantseva E.I."/>
            <person name="Drews G."/>
        </authorList>
    </citation>
    <scope>NUCLEOTIDE SEQUENCE [LARGE SCALE GENOMIC DNA]</scope>
    <source>
        <strain evidence="2 3">KR-99</strain>
    </source>
</reference>
<keyword evidence="1" id="KW-0732">Signal</keyword>